<organism evidence="1 2">
    <name type="scientific">Paraferrimonas haliotis</name>
    <dbReference type="NCBI Taxonomy" id="2013866"/>
    <lineage>
        <taxon>Bacteria</taxon>
        <taxon>Pseudomonadati</taxon>
        <taxon>Pseudomonadota</taxon>
        <taxon>Gammaproteobacteria</taxon>
        <taxon>Alteromonadales</taxon>
        <taxon>Ferrimonadaceae</taxon>
        <taxon>Paraferrimonas</taxon>
    </lineage>
</organism>
<dbReference type="EMBL" id="BSPO01000002">
    <property type="protein sequence ID" value="GLS83512.1"/>
    <property type="molecule type" value="Genomic_DNA"/>
</dbReference>
<sequence length="648" mass="73795">MKYTLFIDESGDFESNRGQWLISGFLCNADYETSSKALDRACNSLPSTLGVKSIRDFHLTEFRKDFGHKEALNKAQTFIETLTKVPFDYHFLSTINESKVKITNREKTYRVMLFDLLSLFESALPEGQVIEQLDIVVATRTIDGVRQTKVSDIEDDVIRKLPQALEVDLATKGLVDIIGSKIKIHLDYANNLWGLVAADFLANINYHNKRQFEAQILNDLTRKGLFTGFKTFSRYQERRAFVAERDQDYALASVRWLLMLETEGTDAAISGLNRTLTALFTKLGVAGARTAFEAVLDRLWRLCKPGWEYERFIKLLSTLKDAVDEVSSSEVNNLEVFAYRTNVFLLKIINHIGNTQLALQLLEEQKILVDRVIYNPDNLSLIMDGLLVESEVFYNDLDFDQAFVRAKKSYELAENYSSLSAIILESEENCDSSNSIIFLKAKMNYLRHAIRKEEGAESLSNLLSALLELYPFLPASDFSRFRILKAQLLLKMQSYDEAISVTLALFDEPNHAYNNFDKLAYLKAVNGSLITGAPVAEQVKSIVEGFANEHEQKAVHPIELLYRELAIFYYLNDNLKLANKFIRKSANAISANNAKISDYLHEENSFLQDLIKGKLDYKKGYLSSFPLALNKRSDKRELIQILASYSPL</sequence>
<dbReference type="Proteomes" id="UP001157439">
    <property type="component" value="Unassembled WGS sequence"/>
</dbReference>
<dbReference type="AlphaFoldDB" id="A0AA37TL74"/>
<keyword evidence="2" id="KW-1185">Reference proteome</keyword>
<comment type="caution">
    <text evidence="1">The sequence shown here is derived from an EMBL/GenBank/DDBJ whole genome shotgun (WGS) entry which is preliminary data.</text>
</comment>
<name>A0AA37TL74_9GAMM</name>
<accession>A0AA37TL74</accession>
<evidence type="ECO:0000313" key="2">
    <source>
        <dbReference type="Proteomes" id="UP001157439"/>
    </source>
</evidence>
<evidence type="ECO:0000313" key="1">
    <source>
        <dbReference type="EMBL" id="GLS83512.1"/>
    </source>
</evidence>
<protein>
    <recommendedName>
        <fullName evidence="3">DUF3800 domain-containing protein</fullName>
    </recommendedName>
</protein>
<reference evidence="1 2" key="1">
    <citation type="journal article" date="2014" name="Int. J. Syst. Evol. Microbiol.">
        <title>Complete genome sequence of Corynebacterium casei LMG S-19264T (=DSM 44701T), isolated from a smear-ripened cheese.</title>
        <authorList>
            <consortium name="US DOE Joint Genome Institute (JGI-PGF)"/>
            <person name="Walter F."/>
            <person name="Albersmeier A."/>
            <person name="Kalinowski J."/>
            <person name="Ruckert C."/>
        </authorList>
    </citation>
    <scope>NUCLEOTIDE SEQUENCE [LARGE SCALE GENOMIC DNA]</scope>
    <source>
        <strain evidence="1 2">NBRC 112785</strain>
    </source>
</reference>
<dbReference type="RefSeq" id="WP_095499779.1">
    <property type="nucleotide sequence ID" value="NZ_BSPO01000002.1"/>
</dbReference>
<proteinExistence type="predicted"/>
<gene>
    <name evidence="1" type="ORF">GCM10007894_14890</name>
</gene>
<evidence type="ECO:0008006" key="3">
    <source>
        <dbReference type="Google" id="ProtNLM"/>
    </source>
</evidence>